<dbReference type="EMBL" id="DNAN01000286">
    <property type="protein sequence ID" value="HAW75709.1"/>
    <property type="molecule type" value="Genomic_DNA"/>
</dbReference>
<sequence length="74" mass="8333">MSGLYLNMDDFQNIDQAIDALDKAEVLYDPRGGTSGDNLVVVKFTCDSWGALEKFLRCAPDTDDLRQWMETKNA</sequence>
<dbReference type="Proteomes" id="UP000263517">
    <property type="component" value="Unassembled WGS sequence"/>
</dbReference>
<reference evidence="1 2" key="1">
    <citation type="journal article" date="2018" name="Nat. Biotechnol.">
        <title>A standardized bacterial taxonomy based on genome phylogeny substantially revises the tree of life.</title>
        <authorList>
            <person name="Parks D.H."/>
            <person name="Chuvochina M."/>
            <person name="Waite D.W."/>
            <person name="Rinke C."/>
            <person name="Skarshewski A."/>
            <person name="Chaumeil P.A."/>
            <person name="Hugenholtz P."/>
        </authorList>
    </citation>
    <scope>NUCLEOTIDE SEQUENCE [LARGE SCALE GENOMIC DNA]</scope>
    <source>
        <strain evidence="1">UBA11978</strain>
    </source>
</reference>
<dbReference type="AlphaFoldDB" id="A0A350P342"/>
<accession>A0A350P342</accession>
<comment type="caution">
    <text evidence="1">The sequence shown here is derived from an EMBL/GenBank/DDBJ whole genome shotgun (WGS) entry which is preliminary data.</text>
</comment>
<protein>
    <submittedName>
        <fullName evidence="1">Uncharacterized protein</fullName>
    </submittedName>
</protein>
<evidence type="ECO:0000313" key="1">
    <source>
        <dbReference type="EMBL" id="HAW75709.1"/>
    </source>
</evidence>
<organism evidence="1 2">
    <name type="scientific">Alteromonas australica</name>
    <dbReference type="NCBI Taxonomy" id="589873"/>
    <lineage>
        <taxon>Bacteria</taxon>
        <taxon>Pseudomonadati</taxon>
        <taxon>Pseudomonadota</taxon>
        <taxon>Gammaproteobacteria</taxon>
        <taxon>Alteromonadales</taxon>
        <taxon>Alteromonadaceae</taxon>
        <taxon>Alteromonas/Salinimonas group</taxon>
        <taxon>Alteromonas</taxon>
    </lineage>
</organism>
<proteinExistence type="predicted"/>
<name>A0A350P342_9ALTE</name>
<evidence type="ECO:0000313" key="2">
    <source>
        <dbReference type="Proteomes" id="UP000263517"/>
    </source>
</evidence>
<gene>
    <name evidence="1" type="ORF">DCW74_08245</name>
</gene>